<name>A0A3B0VEU2_9ZZZZ</name>
<reference evidence="1" key="1">
    <citation type="submission" date="2018-06" db="EMBL/GenBank/DDBJ databases">
        <authorList>
            <person name="Zhirakovskaya E."/>
        </authorList>
    </citation>
    <scope>NUCLEOTIDE SEQUENCE</scope>
</reference>
<protein>
    <recommendedName>
        <fullName evidence="2">GxxExxY protein</fullName>
    </recommendedName>
</protein>
<gene>
    <name evidence="1" type="ORF">MNBD_CHLOROFLEXI01-5158</name>
</gene>
<sequence length="59" mass="6881">MARRDPLTYDVIGAAMEVHKRLGHGFLEGVYQEALALELTHRDVPFRREVDLPITYREQ</sequence>
<proteinExistence type="predicted"/>
<dbReference type="EMBL" id="UOEU01000843">
    <property type="protein sequence ID" value="VAW41431.1"/>
    <property type="molecule type" value="Genomic_DNA"/>
</dbReference>
<dbReference type="InterPro" id="IPR026350">
    <property type="entry name" value="GxxExxY"/>
</dbReference>
<dbReference type="Pfam" id="PF13366">
    <property type="entry name" value="PDDEXK_3"/>
    <property type="match status" value="1"/>
</dbReference>
<accession>A0A3B0VEU2</accession>
<evidence type="ECO:0000313" key="1">
    <source>
        <dbReference type="EMBL" id="VAW41431.1"/>
    </source>
</evidence>
<dbReference type="NCBIfam" id="TIGR04256">
    <property type="entry name" value="GxxExxY"/>
    <property type="match status" value="1"/>
</dbReference>
<evidence type="ECO:0008006" key="2">
    <source>
        <dbReference type="Google" id="ProtNLM"/>
    </source>
</evidence>
<feature type="non-terminal residue" evidence="1">
    <location>
        <position position="59"/>
    </location>
</feature>
<dbReference type="AlphaFoldDB" id="A0A3B0VEU2"/>
<organism evidence="1">
    <name type="scientific">hydrothermal vent metagenome</name>
    <dbReference type="NCBI Taxonomy" id="652676"/>
    <lineage>
        <taxon>unclassified sequences</taxon>
        <taxon>metagenomes</taxon>
        <taxon>ecological metagenomes</taxon>
    </lineage>
</organism>